<evidence type="ECO:0000256" key="2">
    <source>
        <dbReference type="ARBA" id="ARBA00007620"/>
    </source>
</evidence>
<dbReference type="GO" id="GO:0016491">
    <property type="term" value="F:oxidoreductase activity"/>
    <property type="evidence" value="ECO:0007669"/>
    <property type="project" value="TreeGrafter"/>
</dbReference>
<comment type="caution">
    <text evidence="8">The sequence shown here is derived from an EMBL/GenBank/DDBJ whole genome shotgun (WGS) entry which is preliminary data.</text>
</comment>
<name>A0AAD9DE82_9STRA</name>
<reference evidence="8" key="1">
    <citation type="submission" date="2023-06" db="EMBL/GenBank/DDBJ databases">
        <title>Survivors Of The Sea: Transcriptome response of Skeletonema marinoi to long-term dormancy.</title>
        <authorList>
            <person name="Pinder M.I.M."/>
            <person name="Kourtchenko O."/>
            <person name="Robertson E.K."/>
            <person name="Larsson T."/>
            <person name="Maumus F."/>
            <person name="Osuna-Cruz C.M."/>
            <person name="Vancaester E."/>
            <person name="Stenow R."/>
            <person name="Vandepoele K."/>
            <person name="Ploug H."/>
            <person name="Bruchert V."/>
            <person name="Godhe A."/>
            <person name="Topel M."/>
        </authorList>
    </citation>
    <scope>NUCLEOTIDE SEQUENCE</scope>
    <source>
        <strain evidence="8">R05AC</strain>
    </source>
</reference>
<dbReference type="InterPro" id="IPR019547">
    <property type="entry name" value="Lipid_desat"/>
</dbReference>
<keyword evidence="5 6" id="KW-0472">Membrane</keyword>
<evidence type="ECO:0000259" key="7">
    <source>
        <dbReference type="Pfam" id="PF10520"/>
    </source>
</evidence>
<gene>
    <name evidence="8" type="ORF">QTG54_004949</name>
</gene>
<dbReference type="PANTHER" id="PTHR48177">
    <property type="entry name" value="TRANSMEMBRANE PROTEIN 189"/>
    <property type="match status" value="1"/>
</dbReference>
<comment type="subcellular location">
    <subcellularLocation>
        <location evidence="1">Membrane</location>
        <topology evidence="1">Multi-pass membrane protein</topology>
    </subcellularLocation>
</comment>
<keyword evidence="3 6" id="KW-0812">Transmembrane</keyword>
<evidence type="ECO:0000256" key="1">
    <source>
        <dbReference type="ARBA" id="ARBA00004141"/>
    </source>
</evidence>
<keyword evidence="9" id="KW-1185">Reference proteome</keyword>
<accession>A0AAD9DE82</accession>
<feature type="transmembrane region" description="Helical" evidence="6">
    <location>
        <begin position="100"/>
        <end position="121"/>
    </location>
</feature>
<dbReference type="Pfam" id="PF10520">
    <property type="entry name" value="Lipid_desat"/>
    <property type="match status" value="1"/>
</dbReference>
<comment type="similarity">
    <text evidence="2">Belongs to the fatty acid desaturase CarF family.</text>
</comment>
<evidence type="ECO:0000313" key="8">
    <source>
        <dbReference type="EMBL" id="KAK1744416.1"/>
    </source>
</evidence>
<evidence type="ECO:0000256" key="5">
    <source>
        <dbReference type="ARBA" id="ARBA00023136"/>
    </source>
</evidence>
<evidence type="ECO:0000256" key="4">
    <source>
        <dbReference type="ARBA" id="ARBA00022989"/>
    </source>
</evidence>
<protein>
    <submittedName>
        <fullName evidence="8">TMEM189_B domain-containing protein</fullName>
    </submittedName>
</protein>
<dbReference type="PANTHER" id="PTHR48177:SF1">
    <property type="entry name" value="PLASMANYLETHANOLAMINE DESATURASE 1"/>
    <property type="match status" value="1"/>
</dbReference>
<dbReference type="InterPro" id="IPR052601">
    <property type="entry name" value="Plasmalogen_desaturase"/>
</dbReference>
<dbReference type="GO" id="GO:0016020">
    <property type="term" value="C:membrane"/>
    <property type="evidence" value="ECO:0007669"/>
    <property type="project" value="UniProtKB-SubCell"/>
</dbReference>
<keyword evidence="4 6" id="KW-1133">Transmembrane helix</keyword>
<sequence length="292" mass="32747">MCKEATINPSIKNAPPTRQQKIDLLNARVQTITKKAIQEAKESGEPLALEFVHAQKQMTTLTAGFPVYQLRSALVVYIYAFFSTCLIIRGALMIHPLTTAMCVLTMIVGYDFYSGILHVVFDHPSNISIPILGQPCLEFQWHHAIPFDIVQKDFVDVCGDLNVAVMILTPIYCAMLDLNNGVAMVIGGLKLWMAYFGQFSHKSAHVTYGSTWAKWLQNHGLMISTKEHKAHHKPPHDVDFCLIGVCNPIIDALRTLTNNNRIWVSLFCIWSVFDLVGYVKVVDALAQFLQIS</sequence>
<evidence type="ECO:0000256" key="3">
    <source>
        <dbReference type="ARBA" id="ARBA00022692"/>
    </source>
</evidence>
<dbReference type="AlphaFoldDB" id="A0AAD9DE82"/>
<dbReference type="EMBL" id="JATAAI010000007">
    <property type="protein sequence ID" value="KAK1744416.1"/>
    <property type="molecule type" value="Genomic_DNA"/>
</dbReference>
<feature type="domain" description="Lipid desaturase" evidence="7">
    <location>
        <begin position="111"/>
        <end position="256"/>
    </location>
</feature>
<dbReference type="Proteomes" id="UP001224775">
    <property type="component" value="Unassembled WGS sequence"/>
</dbReference>
<organism evidence="8 9">
    <name type="scientific">Skeletonema marinoi</name>
    <dbReference type="NCBI Taxonomy" id="267567"/>
    <lineage>
        <taxon>Eukaryota</taxon>
        <taxon>Sar</taxon>
        <taxon>Stramenopiles</taxon>
        <taxon>Ochrophyta</taxon>
        <taxon>Bacillariophyta</taxon>
        <taxon>Coscinodiscophyceae</taxon>
        <taxon>Thalassiosirophycidae</taxon>
        <taxon>Thalassiosirales</taxon>
        <taxon>Skeletonemataceae</taxon>
        <taxon>Skeletonema</taxon>
        <taxon>Skeletonema marinoi-dohrnii complex</taxon>
    </lineage>
</organism>
<feature type="transmembrane region" description="Helical" evidence="6">
    <location>
        <begin position="68"/>
        <end position="88"/>
    </location>
</feature>
<evidence type="ECO:0000256" key="6">
    <source>
        <dbReference type="SAM" id="Phobius"/>
    </source>
</evidence>
<evidence type="ECO:0000313" key="9">
    <source>
        <dbReference type="Proteomes" id="UP001224775"/>
    </source>
</evidence>
<proteinExistence type="inferred from homology"/>